<dbReference type="Proteomes" id="UP000435112">
    <property type="component" value="Unassembled WGS sequence"/>
</dbReference>
<proteinExistence type="predicted"/>
<gene>
    <name evidence="2" type="ORF">PR002_g28368</name>
</gene>
<evidence type="ECO:0000313" key="3">
    <source>
        <dbReference type="Proteomes" id="UP000435112"/>
    </source>
</evidence>
<accession>A0A6A3HBC9</accession>
<reference evidence="2 3" key="1">
    <citation type="submission" date="2018-09" db="EMBL/GenBank/DDBJ databases">
        <title>Genomic investigation of the strawberry pathogen Phytophthora fragariae indicates pathogenicity is determined by transcriptional variation in three key races.</title>
        <authorList>
            <person name="Adams T.M."/>
            <person name="Armitage A.D."/>
            <person name="Sobczyk M.K."/>
            <person name="Bates H.J."/>
            <person name="Dunwell J.M."/>
            <person name="Nellist C.F."/>
            <person name="Harrison R.J."/>
        </authorList>
    </citation>
    <scope>NUCLEOTIDE SEQUENCE [LARGE SCALE GENOMIC DNA]</scope>
    <source>
        <strain evidence="2 3">SCRP324</strain>
    </source>
</reference>
<sequence length="279" mass="30478">MVYYTARSTTFSYAVNRDLTRVNYQRMNTNVYNNNARSDQPYKTPRNLAFIDAAYRQKRPTTKAPRTTSQFLADKNDTAEASRDFSFTTAGFDDKPYPTMISYPVAEEDYCDCVTIPDGTNFVVDICTDDVLWGAIQIEYSDGTCNEVQFPVDTMYESCTPAEDIENPDWYAYCALEFDYSLEDTSSSTEDAPESQSSPGSDDLGATTSSIDQLASAASGQGSTSVEETASEDGTSSNQNMAEESAAAGSIAQASPANTKRSIVGQIVTLTFVVLLAFP</sequence>
<comment type="caution">
    <text evidence="2">The sequence shown here is derived from an EMBL/GenBank/DDBJ whole genome shotgun (WGS) entry which is preliminary data.</text>
</comment>
<dbReference type="AlphaFoldDB" id="A0A6A3HBC9"/>
<dbReference type="OrthoDB" id="121075at2759"/>
<protein>
    <submittedName>
        <fullName evidence="2">Uncharacterized protein</fullName>
    </submittedName>
</protein>
<feature type="compositionally biased region" description="Low complexity" evidence="1">
    <location>
        <begin position="242"/>
        <end position="255"/>
    </location>
</feature>
<evidence type="ECO:0000256" key="1">
    <source>
        <dbReference type="SAM" id="MobiDB-lite"/>
    </source>
</evidence>
<feature type="compositionally biased region" description="Polar residues" evidence="1">
    <location>
        <begin position="184"/>
        <end position="241"/>
    </location>
</feature>
<evidence type="ECO:0000313" key="2">
    <source>
        <dbReference type="EMBL" id="KAE8966422.1"/>
    </source>
</evidence>
<dbReference type="EMBL" id="QXFU01004928">
    <property type="protein sequence ID" value="KAE8966422.1"/>
    <property type="molecule type" value="Genomic_DNA"/>
</dbReference>
<organism evidence="2 3">
    <name type="scientific">Phytophthora rubi</name>
    <dbReference type="NCBI Taxonomy" id="129364"/>
    <lineage>
        <taxon>Eukaryota</taxon>
        <taxon>Sar</taxon>
        <taxon>Stramenopiles</taxon>
        <taxon>Oomycota</taxon>
        <taxon>Peronosporomycetes</taxon>
        <taxon>Peronosporales</taxon>
        <taxon>Peronosporaceae</taxon>
        <taxon>Phytophthora</taxon>
    </lineage>
</organism>
<name>A0A6A3HBC9_9STRA</name>
<feature type="region of interest" description="Disordered" evidence="1">
    <location>
        <begin position="184"/>
        <end position="255"/>
    </location>
</feature>